<evidence type="ECO:0000313" key="2">
    <source>
        <dbReference type="EMBL" id="KAF9509917.1"/>
    </source>
</evidence>
<keyword evidence="3" id="KW-1185">Reference proteome</keyword>
<dbReference type="EMBL" id="MU129026">
    <property type="protein sequence ID" value="KAF9509917.1"/>
    <property type="molecule type" value="Genomic_DNA"/>
</dbReference>
<protein>
    <submittedName>
        <fullName evidence="2">Uncharacterized protein</fullName>
    </submittedName>
</protein>
<evidence type="ECO:0000256" key="1">
    <source>
        <dbReference type="SAM" id="MobiDB-lite"/>
    </source>
</evidence>
<feature type="compositionally biased region" description="Basic and acidic residues" evidence="1">
    <location>
        <begin position="159"/>
        <end position="168"/>
    </location>
</feature>
<organism evidence="2 3">
    <name type="scientific">Hydnum rufescens UP504</name>
    <dbReference type="NCBI Taxonomy" id="1448309"/>
    <lineage>
        <taxon>Eukaryota</taxon>
        <taxon>Fungi</taxon>
        <taxon>Dikarya</taxon>
        <taxon>Basidiomycota</taxon>
        <taxon>Agaricomycotina</taxon>
        <taxon>Agaricomycetes</taxon>
        <taxon>Cantharellales</taxon>
        <taxon>Hydnaceae</taxon>
        <taxon>Hydnum</taxon>
    </lineage>
</organism>
<dbReference type="Proteomes" id="UP000886523">
    <property type="component" value="Unassembled WGS sequence"/>
</dbReference>
<sequence length="342" mass="37659">MGPLDLVTLVDYLPNLARPSPLLTTTPSARFIFPQIFGCSERRSKRPSFCPGVKTKIGTPADMTASWVTTRVRPLKAFWIRNSPAVFLTMPQRQWGRPVSGAFWDVASAFTFTVQQNSDSGVRVAGPGRRNGTGNASQSYLEAFTNTYHGSAASRSGPRRREEGDQPRRGWWGQVGGTLDEQSGNLYASLSTSSNRDMSWSSSGARGSPLVSLERSGLTLRISAVPHGFNRLDHLRYDIENLGEWTRKCGRKKSDITDHGRYNESGIPSSAGGVVEVIWVYWLRRSCDREESLDGGNDNWTLRLLGEKNLLEGMGCGGLDRGRGGARGWKEVRGSARQCKAV</sequence>
<feature type="region of interest" description="Disordered" evidence="1">
    <location>
        <begin position="150"/>
        <end position="175"/>
    </location>
</feature>
<reference evidence="2" key="1">
    <citation type="journal article" date="2020" name="Nat. Commun.">
        <title>Large-scale genome sequencing of mycorrhizal fungi provides insights into the early evolution of symbiotic traits.</title>
        <authorList>
            <person name="Miyauchi S."/>
            <person name="Kiss E."/>
            <person name="Kuo A."/>
            <person name="Drula E."/>
            <person name="Kohler A."/>
            <person name="Sanchez-Garcia M."/>
            <person name="Morin E."/>
            <person name="Andreopoulos B."/>
            <person name="Barry K.W."/>
            <person name="Bonito G."/>
            <person name="Buee M."/>
            <person name="Carver A."/>
            <person name="Chen C."/>
            <person name="Cichocki N."/>
            <person name="Clum A."/>
            <person name="Culley D."/>
            <person name="Crous P.W."/>
            <person name="Fauchery L."/>
            <person name="Girlanda M."/>
            <person name="Hayes R.D."/>
            <person name="Keri Z."/>
            <person name="LaButti K."/>
            <person name="Lipzen A."/>
            <person name="Lombard V."/>
            <person name="Magnuson J."/>
            <person name="Maillard F."/>
            <person name="Murat C."/>
            <person name="Nolan M."/>
            <person name="Ohm R.A."/>
            <person name="Pangilinan J."/>
            <person name="Pereira M.F."/>
            <person name="Perotto S."/>
            <person name="Peter M."/>
            <person name="Pfister S."/>
            <person name="Riley R."/>
            <person name="Sitrit Y."/>
            <person name="Stielow J.B."/>
            <person name="Szollosi G."/>
            <person name="Zifcakova L."/>
            <person name="Stursova M."/>
            <person name="Spatafora J.W."/>
            <person name="Tedersoo L."/>
            <person name="Vaario L.M."/>
            <person name="Yamada A."/>
            <person name="Yan M."/>
            <person name="Wang P."/>
            <person name="Xu J."/>
            <person name="Bruns T."/>
            <person name="Baldrian P."/>
            <person name="Vilgalys R."/>
            <person name="Dunand C."/>
            <person name="Henrissat B."/>
            <person name="Grigoriev I.V."/>
            <person name="Hibbett D."/>
            <person name="Nagy L.G."/>
            <person name="Martin F.M."/>
        </authorList>
    </citation>
    <scope>NUCLEOTIDE SEQUENCE</scope>
    <source>
        <strain evidence="2">UP504</strain>
    </source>
</reference>
<gene>
    <name evidence="2" type="ORF">BS47DRAFT_1364917</name>
</gene>
<evidence type="ECO:0000313" key="3">
    <source>
        <dbReference type="Proteomes" id="UP000886523"/>
    </source>
</evidence>
<dbReference type="AlphaFoldDB" id="A0A9P6DQD6"/>
<accession>A0A9P6DQD6</accession>
<name>A0A9P6DQD6_9AGAM</name>
<comment type="caution">
    <text evidence="2">The sequence shown here is derived from an EMBL/GenBank/DDBJ whole genome shotgun (WGS) entry which is preliminary data.</text>
</comment>
<proteinExistence type="predicted"/>